<evidence type="ECO:0000256" key="1">
    <source>
        <dbReference type="ARBA" id="ARBA00010337"/>
    </source>
</evidence>
<feature type="region of interest" description="Disordered" evidence="6">
    <location>
        <begin position="602"/>
        <end position="631"/>
    </location>
</feature>
<keyword evidence="9" id="KW-1185">Reference proteome</keyword>
<comment type="similarity">
    <text evidence="1 5">Belongs to the TUBGCP family.</text>
</comment>
<evidence type="ECO:0000256" key="4">
    <source>
        <dbReference type="ARBA" id="ARBA00023212"/>
    </source>
</evidence>
<dbReference type="InterPro" id="IPR042241">
    <property type="entry name" value="GCP_C_sf"/>
</dbReference>
<name>A0A9P6CIC4_9AGAR</name>
<dbReference type="GO" id="GO:0000922">
    <property type="term" value="C:spindle pole"/>
    <property type="evidence" value="ECO:0007669"/>
    <property type="project" value="InterPro"/>
</dbReference>
<dbReference type="EMBL" id="MU150237">
    <property type="protein sequence ID" value="KAF9467451.1"/>
    <property type="molecule type" value="Genomic_DNA"/>
</dbReference>
<dbReference type="GO" id="GO:0051225">
    <property type="term" value="P:spindle assembly"/>
    <property type="evidence" value="ECO:0007669"/>
    <property type="project" value="TreeGrafter"/>
</dbReference>
<evidence type="ECO:0000256" key="3">
    <source>
        <dbReference type="ARBA" id="ARBA00022701"/>
    </source>
</evidence>
<sequence length="965" mass="108405">MNNSYDYNDFDALSLDPPLGPGKDSKQLPRIEKRFFVPRLVDKPQNPIMDALKLASVRSYTPPPIPALPAELASIVSTPFQGPSPLPKLGSNVWYDAMMHNPGVRSKVLSWDRLRSGHQIAASSTGFLSEQESLVFAAARHHVQARLNDPTKTMVYVTQAELLNALKMTVLGASSIFHVWDASEERFVQSGVEKGNQGFLLMDGKDEVVSQSLISRFLTIGTLLRRLEVLLATLRARSAREGPTVHAYAHTLSTTISYLRDGLARCPPLDDQPTAGQLTLSAIWIQYGIYEELLIALSTLYHREYSKLPKDYPKFDSAPVPLLSYIYDHLNMHFERQSPKIVIAIFAYILTNTSHEYFQHVSQSIGYGLDPVKKVSRVIGEKPDQYSLEEEEQEKGDDLFETIEHLEDKFPDFFPPELLDILPAAQKSLVLLQAAQPDHPILKRTVSQEVVGWFWKKSEIEAAWACDTFNISERRQEPPQSDTTKEKQAFSLFKLFDLDPGSNFGTATPMGKENTSFQSLQFFIDSFPESLPPITPTLSHLTSLVFAQLVQHASRLSSALLNLFLSSTDTLNFQAHLELLRSYLLLTAPPFKSRLAAALFSDSDDSDQTNKGHSMSIRSLRRKPNKKSSESHSQLPWAVGLASALLERETWPPVGADLSFFLRTVIVDSFEFGKDHLEENSGRRRVQEEAEYRLGFAIRDLPVDPGRDKWLNPLSIEALDFLYMDYKPPHPLEVLITPEVLSKYQRMFAFIIRLMRVESALNALFRMTRPTSKPLFPTLAPSNKLLLHFRFTAHSFVSALSGYVFDTTIRGNFDLFISQLSSSDAPPVFTDVFALAKKHSTLLDDILSACLLRSGQRAVGDLLRQSLELILEFINVVGELFRGRIEEYQAALMIDGASQKFYTKMVTLTKVLKGLVDKNVSAAKIPLQGSLPGGDLIRRPVGGADALYHLLMRLDLGSWWSMVKP</sequence>
<dbReference type="InterPro" id="IPR007259">
    <property type="entry name" value="GCP"/>
</dbReference>
<evidence type="ECO:0000256" key="6">
    <source>
        <dbReference type="SAM" id="MobiDB-lite"/>
    </source>
</evidence>
<dbReference type="GO" id="GO:0005816">
    <property type="term" value="C:spindle pole body"/>
    <property type="evidence" value="ECO:0007669"/>
    <property type="project" value="UniProtKB-ARBA"/>
</dbReference>
<evidence type="ECO:0000256" key="5">
    <source>
        <dbReference type="RuleBase" id="RU363050"/>
    </source>
</evidence>
<comment type="subcellular location">
    <subcellularLocation>
        <location evidence="5">Cytoplasm</location>
        <location evidence="5">Cytoskeleton</location>
        <location evidence="5">Microtubule organizing center</location>
    </subcellularLocation>
</comment>
<dbReference type="Gene3D" id="1.20.120.1900">
    <property type="entry name" value="Gamma-tubulin complex, C-terminal domain"/>
    <property type="match status" value="1"/>
</dbReference>
<organism evidence="8 9">
    <name type="scientific">Collybia nuda</name>
    <dbReference type="NCBI Taxonomy" id="64659"/>
    <lineage>
        <taxon>Eukaryota</taxon>
        <taxon>Fungi</taxon>
        <taxon>Dikarya</taxon>
        <taxon>Basidiomycota</taxon>
        <taxon>Agaricomycotina</taxon>
        <taxon>Agaricomycetes</taxon>
        <taxon>Agaricomycetidae</taxon>
        <taxon>Agaricales</taxon>
        <taxon>Tricholomatineae</taxon>
        <taxon>Clitocybaceae</taxon>
        <taxon>Collybia</taxon>
    </lineage>
</organism>
<accession>A0A9P6CIC4</accession>
<comment type="caution">
    <text evidence="8">The sequence shown here is derived from an EMBL/GenBank/DDBJ whole genome shotgun (WGS) entry which is preliminary data.</text>
</comment>
<protein>
    <recommendedName>
        <fullName evidence="5">Spindle pole body component</fullName>
    </recommendedName>
</protein>
<dbReference type="AlphaFoldDB" id="A0A9P6CIC4"/>
<dbReference type="GO" id="GO:0000278">
    <property type="term" value="P:mitotic cell cycle"/>
    <property type="evidence" value="ECO:0007669"/>
    <property type="project" value="TreeGrafter"/>
</dbReference>
<reference evidence="8" key="1">
    <citation type="submission" date="2020-11" db="EMBL/GenBank/DDBJ databases">
        <authorList>
            <consortium name="DOE Joint Genome Institute"/>
            <person name="Ahrendt S."/>
            <person name="Riley R."/>
            <person name="Andreopoulos W."/>
            <person name="Labutti K."/>
            <person name="Pangilinan J."/>
            <person name="Ruiz-Duenas F.J."/>
            <person name="Barrasa J.M."/>
            <person name="Sanchez-Garcia M."/>
            <person name="Camarero S."/>
            <person name="Miyauchi S."/>
            <person name="Serrano A."/>
            <person name="Linde D."/>
            <person name="Babiker R."/>
            <person name="Drula E."/>
            <person name="Ayuso-Fernandez I."/>
            <person name="Pacheco R."/>
            <person name="Padilla G."/>
            <person name="Ferreira P."/>
            <person name="Barriuso J."/>
            <person name="Kellner H."/>
            <person name="Castanera R."/>
            <person name="Alfaro M."/>
            <person name="Ramirez L."/>
            <person name="Pisabarro A.G."/>
            <person name="Kuo A."/>
            <person name="Tritt A."/>
            <person name="Lipzen A."/>
            <person name="He G."/>
            <person name="Yan M."/>
            <person name="Ng V."/>
            <person name="Cullen D."/>
            <person name="Martin F."/>
            <person name="Rosso M.-N."/>
            <person name="Henrissat B."/>
            <person name="Hibbett D."/>
            <person name="Martinez A.T."/>
            <person name="Grigoriev I.V."/>
        </authorList>
    </citation>
    <scope>NUCLEOTIDE SEQUENCE</scope>
    <source>
        <strain evidence="8">CBS 247.69</strain>
    </source>
</reference>
<keyword evidence="3 5" id="KW-0493">Microtubule</keyword>
<evidence type="ECO:0000256" key="2">
    <source>
        <dbReference type="ARBA" id="ARBA00022490"/>
    </source>
</evidence>
<keyword evidence="4 5" id="KW-0206">Cytoskeleton</keyword>
<evidence type="ECO:0000259" key="7">
    <source>
        <dbReference type="Pfam" id="PF04130"/>
    </source>
</evidence>
<proteinExistence type="inferred from homology"/>
<dbReference type="GO" id="GO:0005874">
    <property type="term" value="C:microtubule"/>
    <property type="evidence" value="ECO:0007669"/>
    <property type="project" value="UniProtKB-KW"/>
</dbReference>
<evidence type="ECO:0000313" key="9">
    <source>
        <dbReference type="Proteomes" id="UP000807353"/>
    </source>
</evidence>
<dbReference type="GO" id="GO:0051011">
    <property type="term" value="F:microtubule minus-end binding"/>
    <property type="evidence" value="ECO:0007669"/>
    <property type="project" value="TreeGrafter"/>
</dbReference>
<keyword evidence="2 5" id="KW-0963">Cytoplasm</keyword>
<dbReference type="GO" id="GO:0000930">
    <property type="term" value="C:gamma-tubulin complex"/>
    <property type="evidence" value="ECO:0007669"/>
    <property type="project" value="TreeGrafter"/>
</dbReference>
<dbReference type="GO" id="GO:0051321">
    <property type="term" value="P:meiotic cell cycle"/>
    <property type="evidence" value="ECO:0007669"/>
    <property type="project" value="TreeGrafter"/>
</dbReference>
<dbReference type="Proteomes" id="UP000807353">
    <property type="component" value="Unassembled WGS sequence"/>
</dbReference>
<dbReference type="InterPro" id="IPR040457">
    <property type="entry name" value="GCP_C"/>
</dbReference>
<evidence type="ECO:0000313" key="8">
    <source>
        <dbReference type="EMBL" id="KAF9467451.1"/>
    </source>
</evidence>
<feature type="domain" description="Gamma tubulin complex component C-terminal" evidence="7">
    <location>
        <begin position="575"/>
        <end position="960"/>
    </location>
</feature>
<dbReference type="GO" id="GO:0007020">
    <property type="term" value="P:microtubule nucleation"/>
    <property type="evidence" value="ECO:0007669"/>
    <property type="project" value="InterPro"/>
</dbReference>
<dbReference type="GO" id="GO:0031122">
    <property type="term" value="P:cytoplasmic microtubule organization"/>
    <property type="evidence" value="ECO:0007669"/>
    <property type="project" value="TreeGrafter"/>
</dbReference>
<dbReference type="Pfam" id="PF04130">
    <property type="entry name" value="GCP_C_terminal"/>
    <property type="match status" value="1"/>
</dbReference>
<dbReference type="PANTHER" id="PTHR19302">
    <property type="entry name" value="GAMMA TUBULIN COMPLEX PROTEIN"/>
    <property type="match status" value="1"/>
</dbReference>
<dbReference type="OrthoDB" id="775571at2759"/>
<gene>
    <name evidence="8" type="ORF">BDZ94DRAFT_1249422</name>
</gene>
<dbReference type="GO" id="GO:0043015">
    <property type="term" value="F:gamma-tubulin binding"/>
    <property type="evidence" value="ECO:0007669"/>
    <property type="project" value="InterPro"/>
</dbReference>
<dbReference type="PANTHER" id="PTHR19302:SF70">
    <property type="entry name" value="GAMMA-TUBULIN COMPLEX COMPONENT 6"/>
    <property type="match status" value="1"/>
</dbReference>